<dbReference type="EMBL" id="ML120358">
    <property type="protein sequence ID" value="RPB04367.1"/>
    <property type="molecule type" value="Genomic_DNA"/>
</dbReference>
<keyword evidence="2" id="KW-0677">Repeat</keyword>
<dbReference type="Gene3D" id="2.120.10.80">
    <property type="entry name" value="Kelch-type beta propeller"/>
    <property type="match status" value="1"/>
</dbReference>
<dbReference type="OrthoDB" id="10251809at2759"/>
<dbReference type="STRING" id="1336337.A0A3N4K1C3"/>
<feature type="transmembrane region" description="Helical" evidence="4">
    <location>
        <begin position="489"/>
        <end position="511"/>
    </location>
</feature>
<evidence type="ECO:0000256" key="2">
    <source>
        <dbReference type="ARBA" id="ARBA00022737"/>
    </source>
</evidence>
<proteinExistence type="predicted"/>
<accession>A0A3N4K1C3</accession>
<dbReference type="PANTHER" id="PTHR46228:SF2">
    <property type="entry name" value="KELCH REPEAT PROTEIN (AFU_ORTHOLOGUE AFUA_4G14350)"/>
    <property type="match status" value="1"/>
</dbReference>
<dbReference type="Proteomes" id="UP000276215">
    <property type="component" value="Unassembled WGS sequence"/>
</dbReference>
<evidence type="ECO:0000256" key="1">
    <source>
        <dbReference type="ARBA" id="ARBA00022441"/>
    </source>
</evidence>
<name>A0A3N4K1C3_9PEZI</name>
<evidence type="ECO:0000313" key="6">
    <source>
        <dbReference type="Proteomes" id="UP000276215"/>
    </source>
</evidence>
<keyword evidence="1" id="KW-0880">Kelch repeat</keyword>
<evidence type="ECO:0000256" key="3">
    <source>
        <dbReference type="SAM" id="MobiDB-lite"/>
    </source>
</evidence>
<evidence type="ECO:0000256" key="4">
    <source>
        <dbReference type="SAM" id="Phobius"/>
    </source>
</evidence>
<feature type="region of interest" description="Disordered" evidence="3">
    <location>
        <begin position="460"/>
        <end position="485"/>
    </location>
</feature>
<evidence type="ECO:0008006" key="7">
    <source>
        <dbReference type="Google" id="ProtNLM"/>
    </source>
</evidence>
<feature type="compositionally biased region" description="Polar residues" evidence="3">
    <location>
        <begin position="462"/>
        <end position="485"/>
    </location>
</feature>
<protein>
    <recommendedName>
        <fullName evidence="7">Galactose oxidase</fullName>
    </recommendedName>
</protein>
<keyword evidence="4" id="KW-0472">Membrane</keyword>
<evidence type="ECO:0000313" key="5">
    <source>
        <dbReference type="EMBL" id="RPB04367.1"/>
    </source>
</evidence>
<dbReference type="InterPro" id="IPR011043">
    <property type="entry name" value="Gal_Oxase/kelch_b-propeller"/>
</dbReference>
<dbReference type="InterPro" id="IPR015915">
    <property type="entry name" value="Kelch-typ_b-propeller"/>
</dbReference>
<dbReference type="Pfam" id="PF24681">
    <property type="entry name" value="Kelch_KLHDC2_KLHL20_DRC7"/>
    <property type="match status" value="1"/>
</dbReference>
<keyword evidence="6" id="KW-1185">Reference proteome</keyword>
<dbReference type="AlphaFoldDB" id="A0A3N4K1C3"/>
<reference evidence="5 6" key="1">
    <citation type="journal article" date="2018" name="Nat. Ecol. Evol.">
        <title>Pezizomycetes genomes reveal the molecular basis of ectomycorrhizal truffle lifestyle.</title>
        <authorList>
            <person name="Murat C."/>
            <person name="Payen T."/>
            <person name="Noel B."/>
            <person name="Kuo A."/>
            <person name="Morin E."/>
            <person name="Chen J."/>
            <person name="Kohler A."/>
            <person name="Krizsan K."/>
            <person name="Balestrini R."/>
            <person name="Da Silva C."/>
            <person name="Montanini B."/>
            <person name="Hainaut M."/>
            <person name="Levati E."/>
            <person name="Barry K.W."/>
            <person name="Belfiori B."/>
            <person name="Cichocki N."/>
            <person name="Clum A."/>
            <person name="Dockter R.B."/>
            <person name="Fauchery L."/>
            <person name="Guy J."/>
            <person name="Iotti M."/>
            <person name="Le Tacon F."/>
            <person name="Lindquist E.A."/>
            <person name="Lipzen A."/>
            <person name="Malagnac F."/>
            <person name="Mello A."/>
            <person name="Molinier V."/>
            <person name="Miyauchi S."/>
            <person name="Poulain J."/>
            <person name="Riccioni C."/>
            <person name="Rubini A."/>
            <person name="Sitrit Y."/>
            <person name="Splivallo R."/>
            <person name="Traeger S."/>
            <person name="Wang M."/>
            <person name="Zifcakova L."/>
            <person name="Wipf D."/>
            <person name="Zambonelli A."/>
            <person name="Paolocci F."/>
            <person name="Nowrousian M."/>
            <person name="Ottonello S."/>
            <person name="Baldrian P."/>
            <person name="Spatafora J.W."/>
            <person name="Henrissat B."/>
            <person name="Nagy L.G."/>
            <person name="Aury J.M."/>
            <person name="Wincker P."/>
            <person name="Grigoriev I.V."/>
            <person name="Bonfante P."/>
            <person name="Martin F.M."/>
        </authorList>
    </citation>
    <scope>NUCLEOTIDE SEQUENCE [LARGE SCALE GENOMIC DNA]</scope>
    <source>
        <strain evidence="5 6">120613-1</strain>
    </source>
</reference>
<organism evidence="5 6">
    <name type="scientific">Choiromyces venosus 120613-1</name>
    <dbReference type="NCBI Taxonomy" id="1336337"/>
    <lineage>
        <taxon>Eukaryota</taxon>
        <taxon>Fungi</taxon>
        <taxon>Dikarya</taxon>
        <taxon>Ascomycota</taxon>
        <taxon>Pezizomycotina</taxon>
        <taxon>Pezizomycetes</taxon>
        <taxon>Pezizales</taxon>
        <taxon>Tuberaceae</taxon>
        <taxon>Choiromyces</taxon>
    </lineage>
</organism>
<dbReference type="SUPFAM" id="SSF50965">
    <property type="entry name" value="Galactose oxidase, central domain"/>
    <property type="match status" value="1"/>
</dbReference>
<sequence>MCLAILAVCFRTEGRSVLVPTKVVGEEKGVLAKRGNSGLNLDNRSSVLEISCGVKEHMSVVIGDRLYVLGGKIRYKKSSGISTESNEYIRFINLEASFRVEDAGANTFRYNISEAVPEISQGHLWPDRGQLVIIGGKTETVNTSTVGYTPPSDKHEVWRYLSAQSGGPSRWVTVNMTGERIPRAFASAGTYVDGLRKGFLLGGLVSNESMADISPAEREKDIGGLAIWDGQESIWKKEDTPWEKRHAARSFYLDYGTSGLLIYIGGMAGSDTTFSFDQIDIYDIANHKWHQQTATGHIPTFRKNFCGVVLSAQDRTSHQIYIFGGSDKNGRLNNDIYILNLPTFAWKKAFSEDSNNGLSASAPTPREHMTCNIVSGKDLLVYGGDLTKGEENCNQTDVFLFDLSTWTWKDRYVSGMVVYTVPVAIIDDIGGSALGGATKTKPTAGFETKDIETLFYGAAAGTTPNDSGPGSGAQPTSSDPPKSGTSPGVIAGAAICGVLVIAAVIGGYFYYRCWGQPRPVELDSSPAKLYEKCDDRRPPIWPPQELPVPKSPVDVTRFRAELSESNYGLYGAQ</sequence>
<dbReference type="PANTHER" id="PTHR46228">
    <property type="entry name" value="KELCH DOMAIN-CONTAINING PROTEIN"/>
    <property type="match status" value="1"/>
</dbReference>
<keyword evidence="4" id="KW-0812">Transmembrane</keyword>
<gene>
    <name evidence="5" type="ORF">L873DRAFT_1799206</name>
</gene>
<keyword evidence="4" id="KW-1133">Transmembrane helix</keyword>